<gene>
    <name evidence="2" type="ORF">ZHD862_LOCUS36699</name>
</gene>
<evidence type="ECO:0000313" key="2">
    <source>
        <dbReference type="EMBL" id="CAF1484099.1"/>
    </source>
</evidence>
<dbReference type="Proteomes" id="UP000663864">
    <property type="component" value="Unassembled WGS sequence"/>
</dbReference>
<sequence length="394" mass="40349">MTSKADDYEYETNDDDNNSSDEDENTASDNEENADHVQSIKTIFSGTPPTCNDGVANGGETDVDCGGPCAPSNPCNIGQECNASADCATGICNDSNQCTGPTCNDGLLNQGEADIDCGGPCTPIRTCNIGQHCNVSTDCTSGLCNSSNLCDGPRCNDGILNQGEADIDCGGPCTSIRTCEIGQHCNVSTDCTSGICNSTNQCDGPSCSDGILNQGEADVDCGGPCAPGKTCEIGQHCNVSTDCTSGTCNSSNQCDGPSCSDGILNQGEADVDCGGPCAPGKTCEIGQHCNVSTDCTSGICNSSNQCDGPSCSDGILNQGEADVDCGGPCAPGKTCEIGQHCNISTDCTSGMCNSSNQCDESDVEQVTLESYEASIELIENSRIVTSLKTIKFKN</sequence>
<feature type="compositionally biased region" description="Acidic residues" evidence="1">
    <location>
        <begin position="8"/>
        <end position="32"/>
    </location>
</feature>
<protein>
    <submittedName>
        <fullName evidence="2">Uncharacterized protein</fullName>
    </submittedName>
</protein>
<evidence type="ECO:0000256" key="1">
    <source>
        <dbReference type="SAM" id="MobiDB-lite"/>
    </source>
</evidence>
<feature type="region of interest" description="Disordered" evidence="1">
    <location>
        <begin position="1"/>
        <end position="34"/>
    </location>
</feature>
<comment type="caution">
    <text evidence="2">The sequence shown here is derived from an EMBL/GenBank/DDBJ whole genome shotgun (WGS) entry which is preliminary data.</text>
</comment>
<name>A0A815RX51_9BILA</name>
<accession>A0A815RX51</accession>
<dbReference type="AlphaFoldDB" id="A0A815RX51"/>
<proteinExistence type="predicted"/>
<dbReference type="EMBL" id="CAJNOT010006180">
    <property type="protein sequence ID" value="CAF1484099.1"/>
    <property type="molecule type" value="Genomic_DNA"/>
</dbReference>
<evidence type="ECO:0000313" key="3">
    <source>
        <dbReference type="Proteomes" id="UP000663864"/>
    </source>
</evidence>
<reference evidence="2" key="1">
    <citation type="submission" date="2021-02" db="EMBL/GenBank/DDBJ databases">
        <authorList>
            <person name="Nowell W R."/>
        </authorList>
    </citation>
    <scope>NUCLEOTIDE SEQUENCE</scope>
</reference>
<organism evidence="2 3">
    <name type="scientific">Rotaria sordida</name>
    <dbReference type="NCBI Taxonomy" id="392033"/>
    <lineage>
        <taxon>Eukaryota</taxon>
        <taxon>Metazoa</taxon>
        <taxon>Spiralia</taxon>
        <taxon>Gnathifera</taxon>
        <taxon>Rotifera</taxon>
        <taxon>Eurotatoria</taxon>
        <taxon>Bdelloidea</taxon>
        <taxon>Philodinida</taxon>
        <taxon>Philodinidae</taxon>
        <taxon>Rotaria</taxon>
    </lineage>
</organism>